<sequence length="191" mass="20231">MPTPHRAAVVLSLAALLGGCHSEAPLDNQGMSGARLGEALIPEQPALADPCAGATGPGTYKGYTCGTSFHFITTESVSCQAALRKCTRKAEANPGTSFYCTWNDRLVYRKEVAAGACNPLVCQVSSGTGTYRGYICGSHNFITTNNIPCQYALDNCALNAANNPSRSFVCTWNGIEVFRKEQVPGSCNDLP</sequence>
<evidence type="ECO:0000313" key="1">
    <source>
        <dbReference type="EMBL" id="ATB40396.1"/>
    </source>
</evidence>
<proteinExistence type="predicted"/>
<dbReference type="KEGG" id="cfus:CYFUS_005845"/>
<dbReference type="AlphaFoldDB" id="A0A250JB45"/>
<accession>A0A250JB45</accession>
<dbReference type="RefSeq" id="WP_157758735.1">
    <property type="nucleotide sequence ID" value="NZ_CP022098.1"/>
</dbReference>
<protein>
    <recommendedName>
        <fullName evidence="3">Lipoprotein</fullName>
    </recommendedName>
</protein>
<evidence type="ECO:0008006" key="3">
    <source>
        <dbReference type="Google" id="ProtNLM"/>
    </source>
</evidence>
<gene>
    <name evidence="1" type="ORF">CYFUS_005845</name>
</gene>
<dbReference type="EMBL" id="CP022098">
    <property type="protein sequence ID" value="ATB40396.1"/>
    <property type="molecule type" value="Genomic_DNA"/>
</dbReference>
<dbReference type="PROSITE" id="PS51257">
    <property type="entry name" value="PROKAR_LIPOPROTEIN"/>
    <property type="match status" value="1"/>
</dbReference>
<dbReference type="Proteomes" id="UP000217257">
    <property type="component" value="Chromosome"/>
</dbReference>
<organism evidence="1 2">
    <name type="scientific">Cystobacter fuscus</name>
    <dbReference type="NCBI Taxonomy" id="43"/>
    <lineage>
        <taxon>Bacteria</taxon>
        <taxon>Pseudomonadati</taxon>
        <taxon>Myxococcota</taxon>
        <taxon>Myxococcia</taxon>
        <taxon>Myxococcales</taxon>
        <taxon>Cystobacterineae</taxon>
        <taxon>Archangiaceae</taxon>
        <taxon>Cystobacter</taxon>
    </lineage>
</organism>
<evidence type="ECO:0000313" key="2">
    <source>
        <dbReference type="Proteomes" id="UP000217257"/>
    </source>
</evidence>
<reference evidence="1 2" key="1">
    <citation type="submission" date="2017-06" db="EMBL/GenBank/DDBJ databases">
        <title>Sequencing and comparative analysis of myxobacterial genomes.</title>
        <authorList>
            <person name="Rupp O."/>
            <person name="Goesmann A."/>
            <person name="Sogaard-Andersen L."/>
        </authorList>
    </citation>
    <scope>NUCLEOTIDE SEQUENCE [LARGE SCALE GENOMIC DNA]</scope>
    <source>
        <strain evidence="1 2">DSM 52655</strain>
    </source>
</reference>
<name>A0A250JB45_9BACT</name>